<keyword evidence="2" id="KW-1185">Reference proteome</keyword>
<accession>A0ACC2GKY2</accession>
<dbReference type="EMBL" id="CM055739">
    <property type="protein sequence ID" value="KAJ8004278.1"/>
    <property type="molecule type" value="Genomic_DNA"/>
</dbReference>
<reference evidence="1" key="1">
    <citation type="submission" date="2021-05" db="EMBL/GenBank/DDBJ databases">
        <authorList>
            <person name="Pan Q."/>
            <person name="Jouanno E."/>
            <person name="Zahm M."/>
            <person name="Klopp C."/>
            <person name="Cabau C."/>
            <person name="Louis A."/>
            <person name="Berthelot C."/>
            <person name="Parey E."/>
            <person name="Roest Crollius H."/>
            <person name="Montfort J."/>
            <person name="Robinson-Rechavi M."/>
            <person name="Bouchez O."/>
            <person name="Lampietro C."/>
            <person name="Lopez Roques C."/>
            <person name="Donnadieu C."/>
            <person name="Postlethwait J."/>
            <person name="Bobe J."/>
            <person name="Dillon D."/>
            <person name="Chandos A."/>
            <person name="von Hippel F."/>
            <person name="Guiguen Y."/>
        </authorList>
    </citation>
    <scope>NUCLEOTIDE SEQUENCE</scope>
    <source>
        <strain evidence="1">YG-Jan2019</strain>
    </source>
</reference>
<comment type="caution">
    <text evidence="1">The sequence shown here is derived from an EMBL/GenBank/DDBJ whole genome shotgun (WGS) entry which is preliminary data.</text>
</comment>
<evidence type="ECO:0000313" key="2">
    <source>
        <dbReference type="Proteomes" id="UP001157502"/>
    </source>
</evidence>
<sequence>MMTLQRYDFDLIYTSGKYIVLADTLSRAPELNSDTAENTTTEEVETHINMVTVSLPVSDTMLQQIATETTEDPILQKVSHCVNNGWSKGVSPQYFLVWTELCLTKGLLLRKNRIVIPQTMRKDMLQRLHEGHLGVEKCKRRACEAIYWPGINKDIEEIIEKCDICLRHHYKQVKEPMLVADLL</sequence>
<dbReference type="Proteomes" id="UP001157502">
    <property type="component" value="Chromosome 12"/>
</dbReference>
<organism evidence="1 2">
    <name type="scientific">Dallia pectoralis</name>
    <name type="common">Alaska blackfish</name>
    <dbReference type="NCBI Taxonomy" id="75939"/>
    <lineage>
        <taxon>Eukaryota</taxon>
        <taxon>Metazoa</taxon>
        <taxon>Chordata</taxon>
        <taxon>Craniata</taxon>
        <taxon>Vertebrata</taxon>
        <taxon>Euteleostomi</taxon>
        <taxon>Actinopterygii</taxon>
        <taxon>Neopterygii</taxon>
        <taxon>Teleostei</taxon>
        <taxon>Protacanthopterygii</taxon>
        <taxon>Esociformes</taxon>
        <taxon>Umbridae</taxon>
        <taxon>Dallia</taxon>
    </lineage>
</organism>
<name>A0ACC2GKY2_DALPE</name>
<gene>
    <name evidence="1" type="ORF">DPEC_G00157150</name>
</gene>
<evidence type="ECO:0000313" key="1">
    <source>
        <dbReference type="EMBL" id="KAJ8004278.1"/>
    </source>
</evidence>
<protein>
    <submittedName>
        <fullName evidence="1">Uncharacterized protein</fullName>
    </submittedName>
</protein>
<proteinExistence type="predicted"/>